<dbReference type="AlphaFoldDB" id="A0A1M7F0T3"/>
<evidence type="ECO:0000313" key="2">
    <source>
        <dbReference type="Proteomes" id="UP000189935"/>
    </source>
</evidence>
<dbReference type="EMBL" id="LT670844">
    <property type="protein sequence ID" value="SHL97526.1"/>
    <property type="molecule type" value="Genomic_DNA"/>
</dbReference>
<evidence type="ECO:0000313" key="1">
    <source>
        <dbReference type="EMBL" id="SHL97526.1"/>
    </source>
</evidence>
<gene>
    <name evidence="1" type="ORF">SAMN05444159_7342</name>
</gene>
<accession>A0A1M7F0T3</accession>
<sequence>MKRTIIGTILILTGALNAAHADTLPTRWLAMTVF</sequence>
<dbReference type="Proteomes" id="UP000189935">
    <property type="component" value="Chromosome I"/>
</dbReference>
<organism evidence="1 2">
    <name type="scientific">Bradyrhizobium lablabi</name>
    <dbReference type="NCBI Taxonomy" id="722472"/>
    <lineage>
        <taxon>Bacteria</taxon>
        <taxon>Pseudomonadati</taxon>
        <taxon>Pseudomonadota</taxon>
        <taxon>Alphaproteobacteria</taxon>
        <taxon>Hyphomicrobiales</taxon>
        <taxon>Nitrobacteraceae</taxon>
        <taxon>Bradyrhizobium</taxon>
    </lineage>
</organism>
<name>A0A1M7F0T3_9BRAD</name>
<proteinExistence type="predicted"/>
<protein>
    <submittedName>
        <fullName evidence="1">Uncharacterized protein</fullName>
    </submittedName>
</protein>
<reference evidence="1 2" key="1">
    <citation type="submission" date="2016-11" db="EMBL/GenBank/DDBJ databases">
        <authorList>
            <person name="Jaros S."/>
            <person name="Januszkiewicz K."/>
            <person name="Wedrychowicz H."/>
        </authorList>
    </citation>
    <scope>NUCLEOTIDE SEQUENCE [LARGE SCALE GENOMIC DNA]</scope>
    <source>
        <strain evidence="1 2">GAS499</strain>
    </source>
</reference>